<dbReference type="Gene3D" id="1.10.132.10">
    <property type="match status" value="1"/>
</dbReference>
<reference evidence="11" key="1">
    <citation type="submission" date="2010-02" db="EMBL/GenBank/DDBJ databases">
        <title>Sequencing and annotation of the Blastocystis hominis genome.</title>
        <authorList>
            <person name="Wincker P."/>
        </authorList>
    </citation>
    <scope>NUCLEOTIDE SEQUENCE</scope>
    <source>
        <strain evidence="11">Singapore isolate B</strain>
    </source>
</reference>
<dbReference type="Gene3D" id="1.10.10.41">
    <property type="entry name" value="Yeast DNA topoisomerase - domain 1"/>
    <property type="match status" value="1"/>
</dbReference>
<evidence type="ECO:0000313" key="11">
    <source>
        <dbReference type="EMBL" id="CBK22371.2"/>
    </source>
</evidence>
<dbReference type="GO" id="GO:0005730">
    <property type="term" value="C:nucleolus"/>
    <property type="evidence" value="ECO:0007669"/>
    <property type="project" value="TreeGrafter"/>
</dbReference>
<dbReference type="SUPFAM" id="SSF56741">
    <property type="entry name" value="Eukaryotic DNA topoisomerase I, N-terminal DNA-binding fragment"/>
    <property type="match status" value="1"/>
</dbReference>
<dbReference type="InterPro" id="IPR014727">
    <property type="entry name" value="TopoI_cat_a/b-sub_euk"/>
</dbReference>
<evidence type="ECO:0000313" key="12">
    <source>
        <dbReference type="Proteomes" id="UP000008312"/>
    </source>
</evidence>
<comment type="catalytic activity">
    <reaction evidence="1 6 7">
        <text>ATP-independent breakage of single-stranded DNA, followed by passage and rejoining.</text>
        <dbReference type="EC" id="5.6.2.1"/>
    </reaction>
</comment>
<dbReference type="Gene3D" id="3.90.15.10">
    <property type="entry name" value="Topoisomerase I, Chain A, domain 3"/>
    <property type="match status" value="1"/>
</dbReference>
<dbReference type="InterPro" id="IPR011010">
    <property type="entry name" value="DNA_brk_join_enz"/>
</dbReference>
<gene>
    <name evidence="11" type="ORF">GSBLH_T00002495001</name>
</gene>
<feature type="compositionally biased region" description="Basic and acidic residues" evidence="9">
    <location>
        <begin position="466"/>
        <end position="476"/>
    </location>
</feature>
<dbReference type="InterPro" id="IPR013030">
    <property type="entry name" value="DNA_topo_DNA_db_N_dom2"/>
</dbReference>
<dbReference type="AlphaFoldDB" id="D8M398"/>
<dbReference type="EC" id="5.6.2.1" evidence="7"/>
<dbReference type="Proteomes" id="UP000008312">
    <property type="component" value="Unassembled WGS sequence"/>
</dbReference>
<evidence type="ECO:0000256" key="1">
    <source>
        <dbReference type="ARBA" id="ARBA00000213"/>
    </source>
</evidence>
<evidence type="ECO:0000256" key="6">
    <source>
        <dbReference type="PROSITE-ProRule" id="PRU01382"/>
    </source>
</evidence>
<evidence type="ECO:0000256" key="4">
    <source>
        <dbReference type="ARBA" id="ARBA00023125"/>
    </source>
</evidence>
<dbReference type="GO" id="GO:0007059">
    <property type="term" value="P:chromosome segregation"/>
    <property type="evidence" value="ECO:0007669"/>
    <property type="project" value="TreeGrafter"/>
</dbReference>
<dbReference type="GeneID" id="24919658"/>
<dbReference type="GO" id="GO:0003677">
    <property type="term" value="F:DNA binding"/>
    <property type="evidence" value="ECO:0007669"/>
    <property type="project" value="UniProtKB-UniRule"/>
</dbReference>
<evidence type="ECO:0000256" key="5">
    <source>
        <dbReference type="ARBA" id="ARBA00023235"/>
    </source>
</evidence>
<dbReference type="Pfam" id="PF01028">
    <property type="entry name" value="Topoisom_I"/>
    <property type="match status" value="1"/>
</dbReference>
<dbReference type="CDD" id="cd00659">
    <property type="entry name" value="Topo_IB_C"/>
    <property type="match status" value="1"/>
</dbReference>
<feature type="coiled-coil region" evidence="8">
    <location>
        <begin position="413"/>
        <end position="440"/>
    </location>
</feature>
<evidence type="ECO:0000256" key="8">
    <source>
        <dbReference type="SAM" id="Coils"/>
    </source>
</evidence>
<comment type="similarity">
    <text evidence="2 6 7">Belongs to the type IB topoisomerase family.</text>
</comment>
<dbReference type="InterPro" id="IPR001631">
    <property type="entry name" value="TopoI"/>
</dbReference>
<dbReference type="InterPro" id="IPR014711">
    <property type="entry name" value="TopoI_cat_a-hlx-sub_euk"/>
</dbReference>
<keyword evidence="5 6" id="KW-0413">Isomerase</keyword>
<dbReference type="GO" id="GO:0005694">
    <property type="term" value="C:chromosome"/>
    <property type="evidence" value="ECO:0007669"/>
    <property type="project" value="InterPro"/>
</dbReference>
<dbReference type="Pfam" id="PF14370">
    <property type="entry name" value="Topo_C_assoc"/>
    <property type="match status" value="1"/>
</dbReference>
<dbReference type="FunCoup" id="D8M398">
    <property type="interactions" value="275"/>
</dbReference>
<proteinExistence type="inferred from homology"/>
<dbReference type="GO" id="GO:0003917">
    <property type="term" value="F:DNA topoisomerase type I (single strand cut, ATP-independent) activity"/>
    <property type="evidence" value="ECO:0007669"/>
    <property type="project" value="UniProtKB-UniRule"/>
</dbReference>
<dbReference type="PRINTS" id="PR00416">
    <property type="entry name" value="EUTPISMRASEI"/>
</dbReference>
<dbReference type="GO" id="GO:0006260">
    <property type="term" value="P:DNA replication"/>
    <property type="evidence" value="ECO:0007669"/>
    <property type="project" value="TreeGrafter"/>
</dbReference>
<dbReference type="InterPro" id="IPR036202">
    <property type="entry name" value="TopoI_DNA-bd_euk_N_sf"/>
</dbReference>
<organism evidence="11">
    <name type="scientific">Blastocystis hominis</name>
    <dbReference type="NCBI Taxonomy" id="12968"/>
    <lineage>
        <taxon>Eukaryota</taxon>
        <taxon>Sar</taxon>
        <taxon>Stramenopiles</taxon>
        <taxon>Bigyra</taxon>
        <taxon>Opalozoa</taxon>
        <taxon>Opalinata</taxon>
        <taxon>Blastocystidae</taxon>
        <taxon>Blastocystis</taxon>
    </lineage>
</organism>
<dbReference type="RefSeq" id="XP_012896419.1">
    <property type="nucleotide sequence ID" value="XM_013040965.1"/>
</dbReference>
<dbReference type="SMART" id="SM00435">
    <property type="entry name" value="TOPEUc"/>
    <property type="match status" value="1"/>
</dbReference>
<dbReference type="OrthoDB" id="47179at2759"/>
<dbReference type="InterPro" id="IPR013499">
    <property type="entry name" value="TopoI_euk"/>
</dbReference>
<keyword evidence="4 6" id="KW-0238">DNA-binding</keyword>
<dbReference type="Gene3D" id="2.170.11.10">
    <property type="entry name" value="DNA Topoisomerase I, domain 2"/>
    <property type="match status" value="1"/>
</dbReference>
<accession>D8M398</accession>
<feature type="domain" description="DNA topoisomerase I eukaryotic-type" evidence="10">
    <location>
        <begin position="130"/>
        <end position="548"/>
    </location>
</feature>
<evidence type="ECO:0000256" key="2">
    <source>
        <dbReference type="ARBA" id="ARBA00006645"/>
    </source>
</evidence>
<feature type="active site" description="O-(3'-phospho-DNA)-tyrosine intermediate" evidence="6">
    <location>
        <position position="534"/>
    </location>
</feature>
<keyword evidence="12" id="KW-1185">Reference proteome</keyword>
<protein>
    <recommendedName>
        <fullName evidence="7">DNA topoisomerase I</fullName>
        <ecNumber evidence="7">5.6.2.1</ecNumber>
    </recommendedName>
    <alternativeName>
        <fullName evidence="7">DNA topoisomerase 1</fullName>
    </alternativeName>
</protein>
<evidence type="ECO:0000256" key="7">
    <source>
        <dbReference type="RuleBase" id="RU365101"/>
    </source>
</evidence>
<dbReference type="InterPro" id="IPR013500">
    <property type="entry name" value="TopoI_cat_euk"/>
</dbReference>
<dbReference type="SUPFAM" id="SSF56349">
    <property type="entry name" value="DNA breaking-rejoining enzymes"/>
    <property type="match status" value="1"/>
</dbReference>
<keyword evidence="8" id="KW-0175">Coiled coil</keyword>
<dbReference type="InterPro" id="IPR013034">
    <property type="entry name" value="DNA_topo_DNA_db_N_dom1"/>
</dbReference>
<name>D8M398_BLAHO</name>
<sequence length="575" mass="66059">MVFQPLYAPHGVPLYYDGKPVALTPEQEEIATLYAQVGDDAIQLRDPKTAAVFNANFFSFFREALGADSPVRTMDKCDFSAIRAHLEAQRKQRVKTSAEEKQQQQLRMGYMLVDGNCQKVGNYVIEPPSLFRGRGMHPRMGSVKMRVIPEQVLLNVDLNMAVPACPMPGHNYESIVCKKDTLWLAKWEDNLGHGKYCGVNASCYLKGQNDMEKYEIARRLKRFIRKIRSTVLRDLKSDDKKEKQLATAIWIIDKLALRVGNEKSEDEADTVGCCSLRVEHLSFADDCTLTLDFLAKDSMPYHQTIQLDQYEGGKLVFKNLKSFCKAKSPKDDVFDLLSTSSLNARLTQFMPGLTAKVFRTYNASVTLEEQLHSTYPAGTSVEEMVLQYNDANREVAILCNHQRSLPKNWDQTNAKKRGQIELLQRQTDELRQMLRDVRAQKPVELLPEAYWAPVKKEEVPEDASEEERKQIKEKHDERVAERAQYLHLFKSQPTEAQVEKRLEAYSKRLADGELKLRDMESNKLVALGTSKINYMDPRITVAWCKRNEVPIEKIFAKTLRTRHNWAMCVPESYRF</sequence>
<keyword evidence="3 6" id="KW-0799">Topoisomerase</keyword>
<dbReference type="InParanoid" id="D8M398"/>
<dbReference type="Pfam" id="PF02919">
    <property type="entry name" value="Topoisom_I_N"/>
    <property type="match status" value="1"/>
</dbReference>
<evidence type="ECO:0000256" key="3">
    <source>
        <dbReference type="ARBA" id="ARBA00023029"/>
    </source>
</evidence>
<dbReference type="GO" id="GO:0006265">
    <property type="term" value="P:DNA topological change"/>
    <property type="evidence" value="ECO:0007669"/>
    <property type="project" value="UniProtKB-UniRule"/>
</dbReference>
<dbReference type="PANTHER" id="PTHR10290">
    <property type="entry name" value="DNA TOPOISOMERASE I"/>
    <property type="match status" value="1"/>
</dbReference>
<evidence type="ECO:0000256" key="9">
    <source>
        <dbReference type="SAM" id="MobiDB-lite"/>
    </source>
</evidence>
<dbReference type="InterPro" id="IPR025834">
    <property type="entry name" value="TopoI_C_dom"/>
</dbReference>
<dbReference type="PROSITE" id="PS52038">
    <property type="entry name" value="TOPO_IB_2"/>
    <property type="match status" value="1"/>
</dbReference>
<dbReference type="EMBL" id="FN668650">
    <property type="protein sequence ID" value="CBK22371.2"/>
    <property type="molecule type" value="Genomic_DNA"/>
</dbReference>
<dbReference type="InterPro" id="IPR008336">
    <property type="entry name" value="TopoI_DNA-bd_euk"/>
</dbReference>
<dbReference type="InterPro" id="IPR051062">
    <property type="entry name" value="Topoisomerase_IB"/>
</dbReference>
<comment type="function">
    <text evidence="7">Releases the supercoiling and torsional tension of DNA introduced during the DNA replication and transcription by transiently cleaving and rejoining one strand of the DNA duplex. Introduces a single-strand break via transesterification at the specific target site 5'-[CT]CCTTp site in duplex DNA. The scissile phosphodiester is attacked by the catalytic tyrosine of the enzyme, resulting in the formation of a DNA-(3'-phosphotyrosyl)-enzyme intermediate and the expulsion of a 5'-OH DNA strand. The free DNA strand then undergoes passage around the unbroken strand thus removing DNA supercoils. Finally, in the religation step, the DNA 5'-OH attacks the covalent intermediate to expel the active-site tyrosine and restore the DNA phosphodiester backbone.</text>
</comment>
<dbReference type="OMA" id="GECPVTT"/>
<evidence type="ECO:0000259" key="10">
    <source>
        <dbReference type="SMART" id="SM00435"/>
    </source>
</evidence>
<feature type="region of interest" description="Disordered" evidence="9">
    <location>
        <begin position="457"/>
        <end position="476"/>
    </location>
</feature>
<dbReference type="PANTHER" id="PTHR10290:SF3">
    <property type="entry name" value="DNA TOPOISOMERASE 1"/>
    <property type="match status" value="1"/>
</dbReference>